<feature type="transmembrane region" description="Helical" evidence="6">
    <location>
        <begin position="288"/>
        <end position="306"/>
    </location>
</feature>
<keyword evidence="2" id="KW-0813">Transport</keyword>
<evidence type="ECO:0000256" key="6">
    <source>
        <dbReference type="SAM" id="Phobius"/>
    </source>
</evidence>
<comment type="caution">
    <text evidence="8">The sequence shown here is derived from an EMBL/GenBank/DDBJ whole genome shotgun (WGS) entry which is preliminary data.</text>
</comment>
<dbReference type="Gene3D" id="1.20.1250.20">
    <property type="entry name" value="MFS general substrate transporter like domains"/>
    <property type="match status" value="1"/>
</dbReference>
<comment type="subcellular location">
    <subcellularLocation>
        <location evidence="1">Cell membrane</location>
        <topology evidence="1">Multi-pass membrane protein</topology>
    </subcellularLocation>
</comment>
<feature type="domain" description="Major facilitator superfamily (MFS) profile" evidence="7">
    <location>
        <begin position="1"/>
        <end position="377"/>
    </location>
</feature>
<proteinExistence type="predicted"/>
<dbReference type="CDD" id="cd17325">
    <property type="entry name" value="MFS_MdtG_SLC18_like"/>
    <property type="match status" value="1"/>
</dbReference>
<organism evidence="8 9">
    <name type="scientific">Evansella alkalicola</name>
    <dbReference type="NCBI Taxonomy" id="745819"/>
    <lineage>
        <taxon>Bacteria</taxon>
        <taxon>Bacillati</taxon>
        <taxon>Bacillota</taxon>
        <taxon>Bacilli</taxon>
        <taxon>Bacillales</taxon>
        <taxon>Bacillaceae</taxon>
        <taxon>Evansella</taxon>
    </lineage>
</organism>
<feature type="transmembrane region" description="Helical" evidence="6">
    <location>
        <begin position="327"/>
        <end position="347"/>
    </location>
</feature>
<protein>
    <submittedName>
        <fullName evidence="8">MFS transporter</fullName>
    </submittedName>
</protein>
<dbReference type="PROSITE" id="PS50850">
    <property type="entry name" value="MFS"/>
    <property type="match status" value="1"/>
</dbReference>
<evidence type="ECO:0000256" key="2">
    <source>
        <dbReference type="ARBA" id="ARBA00022448"/>
    </source>
</evidence>
<dbReference type="InterPro" id="IPR001958">
    <property type="entry name" value="Tet-R_TetA/multi-R_MdtG-like"/>
</dbReference>
<feature type="transmembrane region" description="Helical" evidence="6">
    <location>
        <begin position="126"/>
        <end position="149"/>
    </location>
</feature>
<dbReference type="PANTHER" id="PTHR23531:SF1">
    <property type="entry name" value="QUINOLENE RESISTANCE PROTEIN NORA"/>
    <property type="match status" value="1"/>
</dbReference>
<evidence type="ECO:0000259" key="7">
    <source>
        <dbReference type="PROSITE" id="PS50850"/>
    </source>
</evidence>
<evidence type="ECO:0000256" key="3">
    <source>
        <dbReference type="ARBA" id="ARBA00022692"/>
    </source>
</evidence>
<dbReference type="InterPro" id="IPR052714">
    <property type="entry name" value="MFS_Exporter"/>
</dbReference>
<feature type="transmembrane region" description="Helical" evidence="6">
    <location>
        <begin position="200"/>
        <end position="222"/>
    </location>
</feature>
<feature type="transmembrane region" description="Helical" evidence="6">
    <location>
        <begin position="228"/>
        <end position="252"/>
    </location>
</feature>
<keyword evidence="4 6" id="KW-1133">Transmembrane helix</keyword>
<sequence length="383" mass="42024">MLIFLYTLIIVAFLDTFIQLPVISPYAQSLGASNMLTGMIIAIYSLANMVGNAISGHWIDRYGRKRILSFGMFFVAITLLLYPFANTGWELFFTRLIHGLAGGALIPAAFAYLGDLSPSKRRGKSMAFTGACIGTAAIIGPALGGMISARFSIDTVFIFVAVLFFVTAISSALILKESFKPAERKEVSIHDFKHLLKNPLMLQAAISGFSLMVSMGVLTYSLPLKMEALGWSSSVTGILISTFGIIAIIIFITPLNRWFDRLSPQTFIIWGLGCVSLSLFSLSLFDHIAFITTIMIVYGIGFSFIFPSMNRIVVEISRKSDRGKAFGIFYASFSLGVVFGSFMAGVVHDGMGYPLIIGAIFLFFMLIIFSFLVRRTPTSLIQH</sequence>
<dbReference type="SUPFAM" id="SSF103473">
    <property type="entry name" value="MFS general substrate transporter"/>
    <property type="match status" value="1"/>
</dbReference>
<dbReference type="Proteomes" id="UP000790580">
    <property type="component" value="Unassembled WGS sequence"/>
</dbReference>
<gene>
    <name evidence="8" type="ORF">KS407_08100</name>
</gene>
<evidence type="ECO:0000313" key="8">
    <source>
        <dbReference type="EMBL" id="MBU9721408.1"/>
    </source>
</evidence>
<dbReference type="PRINTS" id="PR01035">
    <property type="entry name" value="TCRTETA"/>
</dbReference>
<keyword evidence="3 6" id="KW-0812">Transmembrane</keyword>
<reference evidence="8 9" key="1">
    <citation type="submission" date="2021-06" db="EMBL/GenBank/DDBJ databases">
        <title>Bacillus sp. RD4P76, an endophyte from a halophyte.</title>
        <authorList>
            <person name="Sun J.-Q."/>
        </authorList>
    </citation>
    <scope>NUCLEOTIDE SEQUENCE [LARGE SCALE GENOMIC DNA]</scope>
    <source>
        <strain evidence="8 9">JCM 17098</strain>
    </source>
</reference>
<feature type="transmembrane region" description="Helical" evidence="6">
    <location>
        <begin position="353"/>
        <end position="373"/>
    </location>
</feature>
<dbReference type="InterPro" id="IPR036259">
    <property type="entry name" value="MFS_trans_sf"/>
</dbReference>
<dbReference type="PANTHER" id="PTHR23531">
    <property type="entry name" value="QUINOLENE RESISTANCE PROTEIN NORA"/>
    <property type="match status" value="1"/>
</dbReference>
<evidence type="ECO:0000256" key="5">
    <source>
        <dbReference type="ARBA" id="ARBA00023136"/>
    </source>
</evidence>
<name>A0ABS6JS60_9BACI</name>
<dbReference type="RefSeq" id="WP_088075439.1">
    <property type="nucleotide sequence ID" value="NZ_JAHQCR010000034.1"/>
</dbReference>
<keyword evidence="5 6" id="KW-0472">Membrane</keyword>
<dbReference type="InterPro" id="IPR020846">
    <property type="entry name" value="MFS_dom"/>
</dbReference>
<dbReference type="Pfam" id="PF07690">
    <property type="entry name" value="MFS_1"/>
    <property type="match status" value="1"/>
</dbReference>
<feature type="transmembrane region" description="Helical" evidence="6">
    <location>
        <begin position="91"/>
        <end position="114"/>
    </location>
</feature>
<evidence type="ECO:0000256" key="4">
    <source>
        <dbReference type="ARBA" id="ARBA00022989"/>
    </source>
</evidence>
<feature type="transmembrane region" description="Helical" evidence="6">
    <location>
        <begin position="67"/>
        <end position="85"/>
    </location>
</feature>
<evidence type="ECO:0000256" key="1">
    <source>
        <dbReference type="ARBA" id="ARBA00004651"/>
    </source>
</evidence>
<accession>A0ABS6JS60</accession>
<keyword evidence="9" id="KW-1185">Reference proteome</keyword>
<dbReference type="InterPro" id="IPR011701">
    <property type="entry name" value="MFS"/>
</dbReference>
<feature type="transmembrane region" description="Helical" evidence="6">
    <location>
        <begin position="35"/>
        <end position="55"/>
    </location>
</feature>
<feature type="transmembrane region" description="Helical" evidence="6">
    <location>
        <begin position="264"/>
        <end position="282"/>
    </location>
</feature>
<feature type="transmembrane region" description="Helical" evidence="6">
    <location>
        <begin position="155"/>
        <end position="175"/>
    </location>
</feature>
<evidence type="ECO:0000313" key="9">
    <source>
        <dbReference type="Proteomes" id="UP000790580"/>
    </source>
</evidence>
<dbReference type="EMBL" id="JAHQCR010000034">
    <property type="protein sequence ID" value="MBU9721408.1"/>
    <property type="molecule type" value="Genomic_DNA"/>
</dbReference>